<comment type="subcellular location">
    <subcellularLocation>
        <location evidence="1">Cell membrane</location>
        <topology evidence="1">Peripheral membrane protein</topology>
    </subcellularLocation>
</comment>
<sequence length="250" mass="28014">MIQIEHLYKNFGPTQVLKDINLRIEQGDVVAILGPSGTGKSTLLRCLNYLVTPTSGIITVGDVRVDAQKYRKQDVLALRKHLAMVFQNYNLFRNMTALENVAEALITVHRRPKSEAMETALKLLQKVGMEERKDFYPSKLSGGQQQRVAIARALAVNPDVILFDEPTSALDPELVGEVLRVMQELAREGSTMLVVTHEIGFARSVASRVLFMDGGEIAADGRPDEILDHPKQERIRQFLNIMEHQPISDQ</sequence>
<dbReference type="PROSITE" id="PS00211">
    <property type="entry name" value="ABC_TRANSPORTER_1"/>
    <property type="match status" value="1"/>
</dbReference>
<accession>A0ABR9RDY6</accession>
<dbReference type="InterPro" id="IPR027417">
    <property type="entry name" value="P-loop_NTPase"/>
</dbReference>
<dbReference type="InterPro" id="IPR003439">
    <property type="entry name" value="ABC_transporter-like_ATP-bd"/>
</dbReference>
<evidence type="ECO:0000256" key="3">
    <source>
        <dbReference type="ARBA" id="ARBA00022475"/>
    </source>
</evidence>
<reference evidence="8 9" key="1">
    <citation type="submission" date="2020-10" db="EMBL/GenBank/DDBJ databases">
        <title>ChiBAC.</title>
        <authorList>
            <person name="Zenner C."/>
            <person name="Hitch T.C.A."/>
            <person name="Clavel T."/>
        </authorList>
    </citation>
    <scope>NUCLEOTIDE SEQUENCE [LARGE SCALE GENOMIC DNA]</scope>
    <source>
        <strain evidence="8 9">DSM 107456</strain>
    </source>
</reference>
<gene>
    <name evidence="8" type="ORF">INF37_13040</name>
</gene>
<dbReference type="Gene3D" id="3.40.50.300">
    <property type="entry name" value="P-loop containing nucleotide triphosphate hydrolases"/>
    <property type="match status" value="1"/>
</dbReference>
<evidence type="ECO:0000256" key="5">
    <source>
        <dbReference type="ARBA" id="ARBA00022840"/>
    </source>
</evidence>
<dbReference type="InterPro" id="IPR017871">
    <property type="entry name" value="ABC_transporter-like_CS"/>
</dbReference>
<evidence type="ECO:0000256" key="4">
    <source>
        <dbReference type="ARBA" id="ARBA00022741"/>
    </source>
</evidence>
<dbReference type="RefSeq" id="WP_101692107.1">
    <property type="nucleotide sequence ID" value="NZ_AP031438.1"/>
</dbReference>
<evidence type="ECO:0000313" key="9">
    <source>
        <dbReference type="Proteomes" id="UP000806211"/>
    </source>
</evidence>
<evidence type="ECO:0000256" key="1">
    <source>
        <dbReference type="ARBA" id="ARBA00004202"/>
    </source>
</evidence>
<keyword evidence="5 8" id="KW-0067">ATP-binding</keyword>
<dbReference type="PANTHER" id="PTHR43166:SF35">
    <property type="entry name" value="L-CYSTINE IMPORT ATP-BINDING PROTEIN TCYN"/>
    <property type="match status" value="1"/>
</dbReference>
<keyword evidence="4" id="KW-0547">Nucleotide-binding</keyword>
<protein>
    <submittedName>
        <fullName evidence="8">Amino acid ABC transporter ATP-binding protein</fullName>
    </submittedName>
</protein>
<organism evidence="8 9">
    <name type="scientific">Pseudoflavonifractor gallinarum</name>
    <dbReference type="NCBI Taxonomy" id="2779352"/>
    <lineage>
        <taxon>Bacteria</taxon>
        <taxon>Bacillati</taxon>
        <taxon>Bacillota</taxon>
        <taxon>Clostridia</taxon>
        <taxon>Eubacteriales</taxon>
        <taxon>Oscillospiraceae</taxon>
        <taxon>Pseudoflavonifractor</taxon>
    </lineage>
</organism>
<dbReference type="InterPro" id="IPR050086">
    <property type="entry name" value="MetN_ABC_transporter-like"/>
</dbReference>
<evidence type="ECO:0000313" key="8">
    <source>
        <dbReference type="EMBL" id="MBE5056913.1"/>
    </source>
</evidence>
<dbReference type="PIRSF" id="PIRSF039085">
    <property type="entry name" value="ABC_ATPase_HisP"/>
    <property type="match status" value="1"/>
</dbReference>
<feature type="domain" description="ABC transporter" evidence="7">
    <location>
        <begin position="2"/>
        <end position="239"/>
    </location>
</feature>
<evidence type="ECO:0000256" key="2">
    <source>
        <dbReference type="ARBA" id="ARBA00022448"/>
    </source>
</evidence>
<keyword evidence="2" id="KW-0813">Transport</keyword>
<dbReference type="EMBL" id="JADCKF010000012">
    <property type="protein sequence ID" value="MBE5056913.1"/>
    <property type="molecule type" value="Genomic_DNA"/>
</dbReference>
<dbReference type="PANTHER" id="PTHR43166">
    <property type="entry name" value="AMINO ACID IMPORT ATP-BINDING PROTEIN"/>
    <property type="match status" value="1"/>
</dbReference>
<keyword evidence="6" id="KW-0472">Membrane</keyword>
<dbReference type="Pfam" id="PF00005">
    <property type="entry name" value="ABC_tran"/>
    <property type="match status" value="1"/>
</dbReference>
<keyword evidence="9" id="KW-1185">Reference proteome</keyword>
<proteinExistence type="predicted"/>
<keyword evidence="3" id="KW-1003">Cell membrane</keyword>
<dbReference type="Proteomes" id="UP000806211">
    <property type="component" value="Unassembled WGS sequence"/>
</dbReference>
<evidence type="ECO:0000259" key="7">
    <source>
        <dbReference type="PROSITE" id="PS50893"/>
    </source>
</evidence>
<dbReference type="GO" id="GO:0005524">
    <property type="term" value="F:ATP binding"/>
    <property type="evidence" value="ECO:0007669"/>
    <property type="project" value="UniProtKB-KW"/>
</dbReference>
<dbReference type="PROSITE" id="PS50893">
    <property type="entry name" value="ABC_TRANSPORTER_2"/>
    <property type="match status" value="1"/>
</dbReference>
<dbReference type="CDD" id="cd03262">
    <property type="entry name" value="ABC_HisP_GlnQ"/>
    <property type="match status" value="1"/>
</dbReference>
<name>A0ABR9RDY6_9FIRM</name>
<comment type="caution">
    <text evidence="8">The sequence shown here is derived from an EMBL/GenBank/DDBJ whole genome shotgun (WGS) entry which is preliminary data.</text>
</comment>
<dbReference type="InterPro" id="IPR003593">
    <property type="entry name" value="AAA+_ATPase"/>
</dbReference>
<evidence type="ECO:0000256" key="6">
    <source>
        <dbReference type="ARBA" id="ARBA00023136"/>
    </source>
</evidence>
<dbReference type="SMART" id="SM00382">
    <property type="entry name" value="AAA"/>
    <property type="match status" value="1"/>
</dbReference>
<dbReference type="InterPro" id="IPR030679">
    <property type="entry name" value="ABC_ATPase_HisP-typ"/>
</dbReference>
<dbReference type="SUPFAM" id="SSF52540">
    <property type="entry name" value="P-loop containing nucleoside triphosphate hydrolases"/>
    <property type="match status" value="1"/>
</dbReference>